<dbReference type="CDD" id="cd12797">
    <property type="entry name" value="M23_peptidase"/>
    <property type="match status" value="1"/>
</dbReference>
<dbReference type="InterPro" id="IPR050570">
    <property type="entry name" value="Cell_wall_metabolism_enzyme"/>
</dbReference>
<feature type="domain" description="M23ase beta-sheet core" evidence="3">
    <location>
        <begin position="207"/>
        <end position="301"/>
    </location>
</feature>
<evidence type="ECO:0000313" key="4">
    <source>
        <dbReference type="EMBL" id="MFC5476485.1"/>
    </source>
</evidence>
<name>A0ABW0MFW4_9BURK</name>
<dbReference type="SUPFAM" id="SSF51261">
    <property type="entry name" value="Duplicated hybrid motif"/>
    <property type="match status" value="1"/>
</dbReference>
<keyword evidence="4" id="KW-0378">Hydrolase</keyword>
<dbReference type="EMBL" id="JBHSMT010000031">
    <property type="protein sequence ID" value="MFC5476485.1"/>
    <property type="molecule type" value="Genomic_DNA"/>
</dbReference>
<feature type="region of interest" description="Disordered" evidence="1">
    <location>
        <begin position="113"/>
        <end position="135"/>
    </location>
</feature>
<keyword evidence="5" id="KW-1185">Reference proteome</keyword>
<evidence type="ECO:0000256" key="2">
    <source>
        <dbReference type="SAM" id="Phobius"/>
    </source>
</evidence>
<keyword evidence="2" id="KW-1133">Transmembrane helix</keyword>
<evidence type="ECO:0000313" key="5">
    <source>
        <dbReference type="Proteomes" id="UP001596045"/>
    </source>
</evidence>
<dbReference type="Pfam" id="PF01551">
    <property type="entry name" value="Peptidase_M23"/>
    <property type="match status" value="1"/>
</dbReference>
<evidence type="ECO:0000256" key="1">
    <source>
        <dbReference type="SAM" id="MobiDB-lite"/>
    </source>
</evidence>
<dbReference type="PANTHER" id="PTHR21666:SF291">
    <property type="entry name" value="STAGE II SPORULATION PROTEIN Q"/>
    <property type="match status" value="1"/>
</dbReference>
<dbReference type="Proteomes" id="UP001596045">
    <property type="component" value="Unassembled WGS sequence"/>
</dbReference>
<comment type="caution">
    <text evidence="4">The sequence shown here is derived from an EMBL/GenBank/DDBJ whole genome shotgun (WGS) entry which is preliminary data.</text>
</comment>
<keyword evidence="2" id="KW-0472">Membrane</keyword>
<reference evidence="5" key="1">
    <citation type="journal article" date="2019" name="Int. J. Syst. Evol. Microbiol.">
        <title>The Global Catalogue of Microorganisms (GCM) 10K type strain sequencing project: providing services to taxonomists for standard genome sequencing and annotation.</title>
        <authorList>
            <consortium name="The Broad Institute Genomics Platform"/>
            <consortium name="The Broad Institute Genome Sequencing Center for Infectious Disease"/>
            <person name="Wu L."/>
            <person name="Ma J."/>
        </authorList>
    </citation>
    <scope>NUCLEOTIDE SEQUENCE [LARGE SCALE GENOMIC DNA]</scope>
    <source>
        <strain evidence="5">JCM 17066</strain>
    </source>
</reference>
<dbReference type="EC" id="3.4.24.-" evidence="4"/>
<dbReference type="RefSeq" id="WP_379000727.1">
    <property type="nucleotide sequence ID" value="NZ_JBHSMT010000031.1"/>
</dbReference>
<sequence length="321" mass="34573">MQVILLHPRFSRAKSITLGGKHIALMVGAFLLSVLLATALLYFLTVRYAASMPLSFLGSPLAPSAGVGVQDKDKYLKENLAAMAVKLGEMQAQLMRLDALGERVQGLAGIKPEEFNFKNPPGRGGAEPSSVKERKPGDLSMIDFQHALDALARDVGYRADYMNVVETALMSDRIKSKLLPTNQPVNVSYNSSSFGWRADPFTGHNAFHEGLDFPASVGTAIVAAAAGVVIAAEYHPQYGNMLDIDHGNDIITRYAHASRLLAKVGDIVQRGQHIADIGTTGRSTGPHLHFEVRIKGVAQDPRKFLNAGTDFAKVAALAGKR</sequence>
<evidence type="ECO:0000259" key="3">
    <source>
        <dbReference type="Pfam" id="PF01551"/>
    </source>
</evidence>
<accession>A0ABW0MFW4</accession>
<organism evidence="4 5">
    <name type="scientific">Paraherbaspirillum soli</name>
    <dbReference type="NCBI Taxonomy" id="631222"/>
    <lineage>
        <taxon>Bacteria</taxon>
        <taxon>Pseudomonadati</taxon>
        <taxon>Pseudomonadota</taxon>
        <taxon>Betaproteobacteria</taxon>
        <taxon>Burkholderiales</taxon>
        <taxon>Oxalobacteraceae</taxon>
        <taxon>Paraherbaspirillum</taxon>
    </lineage>
</organism>
<protein>
    <submittedName>
        <fullName evidence="4">M23 family metallopeptidase</fullName>
        <ecNumber evidence="4">3.4.24.-</ecNumber>
    </submittedName>
</protein>
<dbReference type="GO" id="GO:0016787">
    <property type="term" value="F:hydrolase activity"/>
    <property type="evidence" value="ECO:0007669"/>
    <property type="project" value="UniProtKB-KW"/>
</dbReference>
<dbReference type="PANTHER" id="PTHR21666">
    <property type="entry name" value="PEPTIDASE-RELATED"/>
    <property type="match status" value="1"/>
</dbReference>
<feature type="transmembrane region" description="Helical" evidence="2">
    <location>
        <begin position="23"/>
        <end position="44"/>
    </location>
</feature>
<proteinExistence type="predicted"/>
<keyword evidence="2" id="KW-0812">Transmembrane</keyword>
<dbReference type="Gene3D" id="2.70.70.10">
    <property type="entry name" value="Glucose Permease (Domain IIA)"/>
    <property type="match status" value="1"/>
</dbReference>
<gene>
    <name evidence="4" type="ORF">ACFPM8_21175</name>
</gene>
<dbReference type="InterPro" id="IPR011055">
    <property type="entry name" value="Dup_hybrid_motif"/>
</dbReference>
<dbReference type="InterPro" id="IPR016047">
    <property type="entry name" value="M23ase_b-sheet_dom"/>
</dbReference>